<accession>A0A941IT10</accession>
<sequence length="358" mass="36462">MPQPIGAPWSPARPTRPRARRRSLGALGLSLALAAVTVSACSSSSGSVETPDLKVGYVNGMGAATFLIGMKAGYFNQNGLNVSYQEYNSDVDLSKALKDGSVQIGLGDYTSVLDTQASGSIAGSVQVVGEAYSSGDDTIGLIARANSGLANEPATTVAAGIANAHVSVGVPTYDSPEYVALAAWAMSEQTPLQYKIGTVHPVTGDPDPADTAKQIISAVSSGAYSTGVLQEPYLTQALETGKVVELANLSSGTAADMPISGYFALTKFTEQNPNTIATFDAALAQAQTAGSSRVAVEDALETQSMTNDLAVTVQFGNFPSTVVPATIDNVLTLMNGAGLSTGTLSSGTLTSSGTTVTS</sequence>
<dbReference type="PANTHER" id="PTHR30024">
    <property type="entry name" value="ALIPHATIC SULFONATES-BINDING PROTEIN-RELATED"/>
    <property type="match status" value="1"/>
</dbReference>
<dbReference type="InterPro" id="IPR015168">
    <property type="entry name" value="SsuA/THI5"/>
</dbReference>
<evidence type="ECO:0000259" key="2">
    <source>
        <dbReference type="Pfam" id="PF09084"/>
    </source>
</evidence>
<dbReference type="SUPFAM" id="SSF53850">
    <property type="entry name" value="Periplasmic binding protein-like II"/>
    <property type="match status" value="1"/>
</dbReference>
<proteinExistence type="predicted"/>
<dbReference type="AlphaFoldDB" id="A0A941IT10"/>
<dbReference type="RefSeq" id="WP_212533600.1">
    <property type="nucleotide sequence ID" value="NZ_JAGSOG010000387.1"/>
</dbReference>
<evidence type="ECO:0000313" key="4">
    <source>
        <dbReference type="Proteomes" id="UP000675781"/>
    </source>
</evidence>
<reference evidence="3" key="1">
    <citation type="submission" date="2021-04" db="EMBL/GenBank/DDBJ databases">
        <title>Genome based classification of Actinospica acidithermotolerans sp. nov., an actinobacterium isolated from an Indonesian hot spring.</title>
        <authorList>
            <person name="Kusuma A.B."/>
            <person name="Putra K.E."/>
            <person name="Nafisah S."/>
            <person name="Loh J."/>
            <person name="Nouioui I."/>
            <person name="Goodfellow M."/>
        </authorList>
    </citation>
    <scope>NUCLEOTIDE SEQUENCE</scope>
    <source>
        <strain evidence="3">CSCA 57</strain>
    </source>
</reference>
<protein>
    <submittedName>
        <fullName evidence="3">ABC transporter substrate-binding protein</fullName>
    </submittedName>
</protein>
<feature type="domain" description="SsuA/THI5-like" evidence="2">
    <location>
        <begin position="65"/>
        <end position="120"/>
    </location>
</feature>
<keyword evidence="4" id="KW-1185">Reference proteome</keyword>
<comment type="caution">
    <text evidence="3">The sequence shown here is derived from an EMBL/GenBank/DDBJ whole genome shotgun (WGS) entry which is preliminary data.</text>
</comment>
<evidence type="ECO:0000256" key="1">
    <source>
        <dbReference type="SAM" id="SignalP"/>
    </source>
</evidence>
<organism evidence="3 4">
    <name type="scientific">Actinospica durhamensis</name>
    <dbReference type="NCBI Taxonomy" id="1508375"/>
    <lineage>
        <taxon>Bacteria</taxon>
        <taxon>Bacillati</taxon>
        <taxon>Actinomycetota</taxon>
        <taxon>Actinomycetes</taxon>
        <taxon>Catenulisporales</taxon>
        <taxon>Actinospicaceae</taxon>
        <taxon>Actinospica</taxon>
    </lineage>
</organism>
<dbReference type="Pfam" id="PF09084">
    <property type="entry name" value="NMT1"/>
    <property type="match status" value="1"/>
</dbReference>
<name>A0A941IT10_9ACTN</name>
<dbReference type="Gene3D" id="3.40.190.10">
    <property type="entry name" value="Periplasmic binding protein-like II"/>
    <property type="match status" value="2"/>
</dbReference>
<dbReference type="Proteomes" id="UP000675781">
    <property type="component" value="Unassembled WGS sequence"/>
</dbReference>
<gene>
    <name evidence="3" type="ORF">KDL01_38205</name>
</gene>
<feature type="chain" id="PRO_5037692887" evidence="1">
    <location>
        <begin position="41"/>
        <end position="358"/>
    </location>
</feature>
<evidence type="ECO:0000313" key="3">
    <source>
        <dbReference type="EMBL" id="MBR7839159.1"/>
    </source>
</evidence>
<dbReference type="EMBL" id="JAGSOG010000387">
    <property type="protein sequence ID" value="MBR7839159.1"/>
    <property type="molecule type" value="Genomic_DNA"/>
</dbReference>
<keyword evidence="1" id="KW-0732">Signal</keyword>
<feature type="signal peptide" evidence="1">
    <location>
        <begin position="1"/>
        <end position="40"/>
    </location>
</feature>